<sequence length="159" mass="18049">MSITPFLSSDERSDLVLGVGPYGCVFRAASSFSGFFNRPYFNYSFPLSENPHNAYRNIFAFNPMQTHSFNGPCASWWMLNTFGRRVCNDNADGLSCLQCDTQPNLVCQPPIDKKIQEARHPGGRSPPLPFASIQLRCHPVPSKLEPLRPHAHLCWQYNW</sequence>
<evidence type="ECO:0000313" key="1">
    <source>
        <dbReference type="EMBL" id="MAA12976.1"/>
    </source>
</evidence>
<name>A0A224Y5Y6_9ACAR</name>
<dbReference type="AlphaFoldDB" id="A0A224Y5Y6"/>
<reference evidence="1" key="1">
    <citation type="journal article" date="2017" name="Parasit. Vectors">
        <title>Sialotranscriptomics of Rhipicephalus zambeziensis reveals intricate expression profiles of secretory proteins and suggests tight temporal transcriptional regulation during blood-feeding.</title>
        <authorList>
            <person name="de Castro M.H."/>
            <person name="de Klerk D."/>
            <person name="Pienaar R."/>
            <person name="Rees D.J.G."/>
            <person name="Mans B.J."/>
        </authorList>
    </citation>
    <scope>NUCLEOTIDE SEQUENCE</scope>
    <source>
        <tissue evidence="1">Salivary glands</tissue>
    </source>
</reference>
<accession>A0A224Y5Y6</accession>
<protein>
    <submittedName>
        <fullName evidence="1">Uncharacterized protein</fullName>
    </submittedName>
</protein>
<proteinExistence type="predicted"/>
<dbReference type="EMBL" id="GFPF01001830">
    <property type="protein sequence ID" value="MAA12976.1"/>
    <property type="molecule type" value="Transcribed_RNA"/>
</dbReference>
<organism evidence="1">
    <name type="scientific">Rhipicephalus zambeziensis</name>
    <dbReference type="NCBI Taxonomy" id="60191"/>
    <lineage>
        <taxon>Eukaryota</taxon>
        <taxon>Metazoa</taxon>
        <taxon>Ecdysozoa</taxon>
        <taxon>Arthropoda</taxon>
        <taxon>Chelicerata</taxon>
        <taxon>Arachnida</taxon>
        <taxon>Acari</taxon>
        <taxon>Parasitiformes</taxon>
        <taxon>Ixodida</taxon>
        <taxon>Ixodoidea</taxon>
        <taxon>Ixodidae</taxon>
        <taxon>Rhipicephalinae</taxon>
        <taxon>Rhipicephalus</taxon>
        <taxon>Rhipicephalus</taxon>
    </lineage>
</organism>